<dbReference type="RefSeq" id="WP_070395680.1">
    <property type="nucleotide sequence ID" value="NZ_CP017599.1"/>
</dbReference>
<accession>A0A1D8U075</accession>
<proteinExistence type="predicted"/>
<dbReference type="PANTHER" id="PTHR46018:SF2">
    <property type="entry name" value="ZINC PHOSPHODIESTERASE ELAC PROTEIN 1"/>
    <property type="match status" value="1"/>
</dbReference>
<dbReference type="Proteomes" id="UP000177870">
    <property type="component" value="Chromosome"/>
</dbReference>
<dbReference type="SMART" id="SM00849">
    <property type="entry name" value="Lactamase_B"/>
    <property type="match status" value="1"/>
</dbReference>
<dbReference type="InterPro" id="IPR001279">
    <property type="entry name" value="Metallo-B-lactamas"/>
</dbReference>
<keyword evidence="1" id="KW-0255">Endonuclease</keyword>
<dbReference type="EMBL" id="CP017599">
    <property type="protein sequence ID" value="AOX03297.1"/>
    <property type="molecule type" value="Genomic_DNA"/>
</dbReference>
<evidence type="ECO:0000256" key="1">
    <source>
        <dbReference type="ARBA" id="ARBA00022759"/>
    </source>
</evidence>
<dbReference type="Pfam" id="PF12706">
    <property type="entry name" value="Lactamase_B_2"/>
    <property type="match status" value="1"/>
</dbReference>
<dbReference type="GO" id="GO:0042781">
    <property type="term" value="F:3'-tRNA processing endoribonuclease activity"/>
    <property type="evidence" value="ECO:0007669"/>
    <property type="project" value="TreeGrafter"/>
</dbReference>
<sequence>MKEETKALEIVFYGTSGWFDSTSGATNSVGVFVNDRDIVLFDLGTGVRKIDRESVRGKNVTVMLSHLHLDHCYGLHILPMFQPASLTIVIHESLKRYLETLFSFPFVKPRDKLGFPVEIRVAKDTSLNFDNFTIKTQALKHNTPVIGAQLQLENQSICYCVDTILCDSLLSITKDCDILILESCPVGGKKTNGFHLDIEQLKAVLTATHAEKVIITHFGARQYPDTKTKELLFASIKDFHHNIVMAYDGLVIRS</sequence>
<keyword evidence="1" id="KW-0378">Hydrolase</keyword>
<dbReference type="Gene3D" id="3.60.15.10">
    <property type="entry name" value="Ribonuclease Z/Hydroxyacylglutathione hydrolase-like"/>
    <property type="match status" value="1"/>
</dbReference>
<evidence type="ECO:0000313" key="3">
    <source>
        <dbReference type="EMBL" id="AOX03297.1"/>
    </source>
</evidence>
<keyword evidence="1" id="KW-0540">Nuclease</keyword>
<dbReference type="PANTHER" id="PTHR46018">
    <property type="entry name" value="ZINC PHOSPHODIESTERASE ELAC PROTEIN 1"/>
    <property type="match status" value="1"/>
</dbReference>
<evidence type="ECO:0000259" key="2">
    <source>
        <dbReference type="SMART" id="SM00849"/>
    </source>
</evidence>
<dbReference type="KEGG" id="mpro:BJP34_31095"/>
<reference evidence="4" key="1">
    <citation type="submission" date="2016-10" db="EMBL/GenBank/DDBJ databases">
        <title>Comparative genomics uncovers the prolific and rare metabolic potential of the cyanobacterial genus Moorea.</title>
        <authorList>
            <person name="Leao T."/>
            <person name="Castelao G."/>
            <person name="Korobeynikov A."/>
            <person name="Monroe E.A."/>
            <person name="Podell S."/>
            <person name="Glukhov E."/>
            <person name="Allen E."/>
            <person name="Gerwick W.H."/>
            <person name="Gerwick L."/>
        </authorList>
    </citation>
    <scope>NUCLEOTIDE SEQUENCE [LARGE SCALE GENOMIC DNA]</scope>
    <source>
        <strain evidence="4">PAL-8-15-08-1</strain>
    </source>
</reference>
<dbReference type="SUPFAM" id="SSF56281">
    <property type="entry name" value="Metallo-hydrolase/oxidoreductase"/>
    <property type="match status" value="1"/>
</dbReference>
<protein>
    <recommendedName>
        <fullName evidence="2">Metallo-beta-lactamase domain-containing protein</fullName>
    </recommendedName>
</protein>
<dbReference type="CDD" id="cd16272">
    <property type="entry name" value="RNaseZ_MBL-fold"/>
    <property type="match status" value="1"/>
</dbReference>
<gene>
    <name evidence="3" type="ORF">BJP34_31095</name>
</gene>
<organism evidence="3 4">
    <name type="scientific">Moorena producens PAL-8-15-08-1</name>
    <dbReference type="NCBI Taxonomy" id="1458985"/>
    <lineage>
        <taxon>Bacteria</taxon>
        <taxon>Bacillati</taxon>
        <taxon>Cyanobacteriota</taxon>
        <taxon>Cyanophyceae</taxon>
        <taxon>Coleofasciculales</taxon>
        <taxon>Coleofasciculaceae</taxon>
        <taxon>Moorena</taxon>
    </lineage>
</organism>
<evidence type="ECO:0000313" key="4">
    <source>
        <dbReference type="Proteomes" id="UP000177870"/>
    </source>
</evidence>
<dbReference type="STRING" id="1458985.BJP34_31095"/>
<dbReference type="InterPro" id="IPR036866">
    <property type="entry name" value="RibonucZ/Hydroxyglut_hydro"/>
</dbReference>
<name>A0A1D8U075_9CYAN</name>
<dbReference type="OrthoDB" id="9781189at2"/>
<dbReference type="AlphaFoldDB" id="A0A1D8U075"/>
<feature type="domain" description="Metallo-beta-lactamase" evidence="2">
    <location>
        <begin position="26"/>
        <end position="217"/>
    </location>
</feature>